<organism evidence="2 3">
    <name type="scientific">Dorea longicatena</name>
    <dbReference type="NCBI Taxonomy" id="88431"/>
    <lineage>
        <taxon>Bacteria</taxon>
        <taxon>Bacillati</taxon>
        <taxon>Bacillota</taxon>
        <taxon>Clostridia</taxon>
        <taxon>Lachnospirales</taxon>
        <taxon>Lachnospiraceae</taxon>
        <taxon>Dorea</taxon>
    </lineage>
</organism>
<dbReference type="RefSeq" id="WP_055215500.1">
    <property type="nucleotide sequence ID" value="NZ_CP094679.1"/>
</dbReference>
<sequence>MNRSYNKLWKLMIDKKMNKTQLREAAKITSNAMAKLGKDESVPVETLEKVCRVLDCTIDDIMDINQNSKE</sequence>
<dbReference type="Gene3D" id="1.10.260.40">
    <property type="entry name" value="lambda repressor-like DNA-binding domains"/>
    <property type="match status" value="1"/>
</dbReference>
<gene>
    <name evidence="2" type="ORF">ERS852573_03061</name>
</gene>
<dbReference type="AlphaFoldDB" id="A0A173VLY5"/>
<dbReference type="PANTHER" id="PTHR37301:SF1">
    <property type="entry name" value="DNA-BINDING PROTEIN"/>
    <property type="match status" value="1"/>
</dbReference>
<dbReference type="Proteomes" id="UP000095597">
    <property type="component" value="Unassembled WGS sequence"/>
</dbReference>
<evidence type="ECO:0000313" key="3">
    <source>
        <dbReference type="Proteomes" id="UP000095597"/>
    </source>
</evidence>
<dbReference type="InterPro" id="IPR010982">
    <property type="entry name" value="Lambda_DNA-bd_dom_sf"/>
</dbReference>
<dbReference type="InterPro" id="IPR001387">
    <property type="entry name" value="Cro/C1-type_HTH"/>
</dbReference>
<dbReference type="PANTHER" id="PTHR37301">
    <property type="entry name" value="DNA-BINDING PROTEIN-RELATED"/>
    <property type="match status" value="1"/>
</dbReference>
<protein>
    <submittedName>
        <fullName evidence="2">Predicted transcriptional regulator</fullName>
    </submittedName>
</protein>
<accession>A0A173VLY5</accession>
<feature type="domain" description="HTH cro/C1-type" evidence="1">
    <location>
        <begin position="44"/>
        <end position="61"/>
    </location>
</feature>
<reference evidence="2 3" key="1">
    <citation type="submission" date="2015-09" db="EMBL/GenBank/DDBJ databases">
        <authorList>
            <consortium name="Pathogen Informatics"/>
        </authorList>
    </citation>
    <scope>NUCLEOTIDE SEQUENCE [LARGE SCALE GENOMIC DNA]</scope>
    <source>
        <strain evidence="2 3">2789STDY5834961</strain>
    </source>
</reference>
<name>A0A173VLY5_9FIRM</name>
<dbReference type="SUPFAM" id="SSF47413">
    <property type="entry name" value="lambda repressor-like DNA-binding domains"/>
    <property type="match status" value="1"/>
</dbReference>
<dbReference type="OrthoDB" id="9804186at2"/>
<proteinExistence type="predicted"/>
<dbReference type="GO" id="GO:0003677">
    <property type="term" value="F:DNA binding"/>
    <property type="evidence" value="ECO:0007669"/>
    <property type="project" value="InterPro"/>
</dbReference>
<evidence type="ECO:0000313" key="2">
    <source>
        <dbReference type="EMBL" id="CUN27135.1"/>
    </source>
</evidence>
<dbReference type="Pfam" id="PF13443">
    <property type="entry name" value="HTH_26"/>
    <property type="match status" value="1"/>
</dbReference>
<dbReference type="PROSITE" id="PS50943">
    <property type="entry name" value="HTH_CROC1"/>
    <property type="match status" value="1"/>
</dbReference>
<evidence type="ECO:0000259" key="1">
    <source>
        <dbReference type="PROSITE" id="PS50943"/>
    </source>
</evidence>
<dbReference type="EMBL" id="CYXO01000030">
    <property type="protein sequence ID" value="CUN27135.1"/>
    <property type="molecule type" value="Genomic_DNA"/>
</dbReference>